<evidence type="ECO:0000313" key="1">
    <source>
        <dbReference type="EMBL" id="AAP77153.1"/>
    </source>
</evidence>
<name>Q7VIP8_HELHP</name>
<keyword evidence="2" id="KW-1185">Reference proteome</keyword>
<organism evidence="1 2">
    <name type="scientific">Helicobacter hepaticus (strain ATCC 51449 / 3B1)</name>
    <dbReference type="NCBI Taxonomy" id="235279"/>
    <lineage>
        <taxon>Bacteria</taxon>
        <taxon>Pseudomonadati</taxon>
        <taxon>Campylobacterota</taxon>
        <taxon>Epsilonproteobacteria</taxon>
        <taxon>Campylobacterales</taxon>
        <taxon>Helicobacteraceae</taxon>
        <taxon>Helicobacter</taxon>
    </lineage>
</organism>
<reference evidence="1 2" key="1">
    <citation type="journal article" date="2003" name="Proc. Natl. Acad. Sci. U.S.A.">
        <title>The complete genome sequence of the carcinogenic bacterium Helicobacter hepaticus.</title>
        <authorList>
            <person name="Suerbaum S."/>
            <person name="Josenhans C."/>
            <person name="Sterzenbach T."/>
            <person name="Drescher B."/>
            <person name="Brandt P."/>
            <person name="Bell M."/>
            <person name="Droege M."/>
            <person name="Fartmann B."/>
            <person name="Fischer H.-P."/>
            <person name="Ge Z."/>
            <person name="Hoerster A."/>
            <person name="Holland R."/>
            <person name="Klein K."/>
            <person name="Koenig J."/>
            <person name="Macko L."/>
            <person name="Mendz G.L."/>
            <person name="Nyakatura G."/>
            <person name="Schauer D.B."/>
            <person name="Shen Z."/>
            <person name="Weber J."/>
            <person name="Frosch M."/>
            <person name="Fox J.G."/>
        </authorList>
    </citation>
    <scope>NUCLEOTIDE SEQUENCE [LARGE SCALE GENOMIC DNA]</scope>
    <source>
        <strain evidence="2">ATCC 51449 / 3B1</strain>
    </source>
</reference>
<accession>Q7VIP8</accession>
<dbReference type="AlphaFoldDB" id="Q7VIP8"/>
<evidence type="ECO:0000313" key="2">
    <source>
        <dbReference type="Proteomes" id="UP000002495"/>
    </source>
</evidence>
<dbReference type="EMBL" id="AE017125">
    <property type="protein sequence ID" value="AAP77153.1"/>
    <property type="molecule type" value="Genomic_DNA"/>
</dbReference>
<dbReference type="KEGG" id="hhe:HH_0556"/>
<gene>
    <name evidence="1" type="ordered locus">HH_0556</name>
</gene>
<proteinExistence type="predicted"/>
<sequence length="30" mass="3719">MQIPNEFYTMLNENTNFAEVRFHIKEFQKV</sequence>
<dbReference type="HOGENOM" id="CLU_3403915_0_0_7"/>
<dbReference type="Proteomes" id="UP000002495">
    <property type="component" value="Chromosome"/>
</dbReference>
<dbReference type="STRING" id="235279.HH_0556"/>
<protein>
    <submittedName>
        <fullName evidence="1">Uncharacterized protein</fullName>
    </submittedName>
</protein>